<dbReference type="KEGG" id="tcn:H9L16_01200"/>
<keyword evidence="1 4" id="KW-0378">Hydrolase</keyword>
<dbReference type="PANTHER" id="PTHR48081:SF33">
    <property type="entry name" value="KYNURENINE FORMAMIDASE"/>
    <property type="match status" value="1"/>
</dbReference>
<dbReference type="Proteomes" id="UP000515804">
    <property type="component" value="Chromosome"/>
</dbReference>
<feature type="signal peptide" evidence="2">
    <location>
        <begin position="1"/>
        <end position="20"/>
    </location>
</feature>
<name>A0A7G9SR17_9GAMM</name>
<proteinExistence type="predicted"/>
<reference evidence="4 5" key="1">
    <citation type="submission" date="2020-08" db="EMBL/GenBank/DDBJ databases">
        <title>Genome sequence of Thermomonas carbonis KCTC 42013T.</title>
        <authorList>
            <person name="Hyun D.-W."/>
            <person name="Bae J.-W."/>
        </authorList>
    </citation>
    <scope>NUCLEOTIDE SEQUENCE [LARGE SCALE GENOMIC DNA]</scope>
    <source>
        <strain evidence="4 5">KCTC 42013</strain>
    </source>
</reference>
<evidence type="ECO:0000313" key="5">
    <source>
        <dbReference type="Proteomes" id="UP000515804"/>
    </source>
</evidence>
<dbReference type="AlphaFoldDB" id="A0A7G9SR17"/>
<keyword evidence="2" id="KW-0732">Signal</keyword>
<feature type="chain" id="PRO_5028880145" evidence="2">
    <location>
        <begin position="21"/>
        <end position="299"/>
    </location>
</feature>
<dbReference type="PANTHER" id="PTHR48081">
    <property type="entry name" value="AB HYDROLASE SUPERFAMILY PROTEIN C4A8.06C"/>
    <property type="match status" value="1"/>
</dbReference>
<dbReference type="InterPro" id="IPR029058">
    <property type="entry name" value="AB_hydrolase_fold"/>
</dbReference>
<dbReference type="EMBL" id="CP060719">
    <property type="protein sequence ID" value="QNN70292.1"/>
    <property type="molecule type" value="Genomic_DNA"/>
</dbReference>
<accession>A0A7G9SR17</accession>
<dbReference type="Gene3D" id="3.40.50.1820">
    <property type="entry name" value="alpha/beta hydrolase"/>
    <property type="match status" value="1"/>
</dbReference>
<protein>
    <submittedName>
        <fullName evidence="4">Alpha/beta hydrolase</fullName>
    </submittedName>
</protein>
<dbReference type="InterPro" id="IPR049492">
    <property type="entry name" value="BD-FAE-like_dom"/>
</dbReference>
<evidence type="ECO:0000313" key="4">
    <source>
        <dbReference type="EMBL" id="QNN70292.1"/>
    </source>
</evidence>
<evidence type="ECO:0000259" key="3">
    <source>
        <dbReference type="Pfam" id="PF20434"/>
    </source>
</evidence>
<evidence type="ECO:0000256" key="2">
    <source>
        <dbReference type="SAM" id="SignalP"/>
    </source>
</evidence>
<organism evidence="4 5">
    <name type="scientific">Thermomonas carbonis</name>
    <dbReference type="NCBI Taxonomy" id="1463158"/>
    <lineage>
        <taxon>Bacteria</taxon>
        <taxon>Pseudomonadati</taxon>
        <taxon>Pseudomonadota</taxon>
        <taxon>Gammaproteobacteria</taxon>
        <taxon>Lysobacterales</taxon>
        <taxon>Lysobacteraceae</taxon>
        <taxon>Thermomonas</taxon>
    </lineage>
</organism>
<dbReference type="InterPro" id="IPR050300">
    <property type="entry name" value="GDXG_lipolytic_enzyme"/>
</dbReference>
<keyword evidence="5" id="KW-1185">Reference proteome</keyword>
<dbReference type="Pfam" id="PF20434">
    <property type="entry name" value="BD-FAE"/>
    <property type="match status" value="1"/>
</dbReference>
<evidence type="ECO:0000256" key="1">
    <source>
        <dbReference type="ARBA" id="ARBA00022801"/>
    </source>
</evidence>
<gene>
    <name evidence="4" type="ORF">H9L16_01200</name>
</gene>
<dbReference type="SUPFAM" id="SSF53474">
    <property type="entry name" value="alpha/beta-Hydrolases"/>
    <property type="match status" value="1"/>
</dbReference>
<dbReference type="RefSeq" id="WP_187552808.1">
    <property type="nucleotide sequence ID" value="NZ_BMZL01000001.1"/>
</dbReference>
<sequence>MRKLSAALALLVLLPTLASAQGVRERFKQAREASRQERPVAVPAGGSPIRNIAYGPDPAQRFDLYLPANPSRAPVVFYVHGGGWANGDKTNPGLANKLAYWLPKGYAVVSSNYRMLPETMPLEQARDIARAVAALQRRAGEWQLDRSRVVLMGHSAGAHLVALLGADPRMLTQAGATPPRGIVSLDSGALDVPALMGKRRVPKLYQEAFGHDPAYWRSVSPQQQLTRGGLPMLLVCASERRFPTSPCDEARKFAARGRALGVAMVVQPEPLDHGEINRTLGQLSAYTRAVSDWIDRLQR</sequence>
<feature type="domain" description="BD-FAE-like" evidence="3">
    <location>
        <begin position="63"/>
        <end position="166"/>
    </location>
</feature>
<dbReference type="GO" id="GO:0016787">
    <property type="term" value="F:hydrolase activity"/>
    <property type="evidence" value="ECO:0007669"/>
    <property type="project" value="UniProtKB-KW"/>
</dbReference>